<protein>
    <submittedName>
        <fullName evidence="1">Uncharacterized protein</fullName>
    </submittedName>
</protein>
<organism evidence="1">
    <name type="scientific">Brassica oleracea</name>
    <name type="common">Wild cabbage</name>
    <dbReference type="NCBI Taxonomy" id="3712"/>
    <lineage>
        <taxon>Eukaryota</taxon>
        <taxon>Viridiplantae</taxon>
        <taxon>Streptophyta</taxon>
        <taxon>Embryophyta</taxon>
        <taxon>Tracheophyta</taxon>
        <taxon>Spermatophyta</taxon>
        <taxon>Magnoliopsida</taxon>
        <taxon>eudicotyledons</taxon>
        <taxon>Gunneridae</taxon>
        <taxon>Pentapetalae</taxon>
        <taxon>rosids</taxon>
        <taxon>malvids</taxon>
        <taxon>Brassicales</taxon>
        <taxon>Brassicaceae</taxon>
        <taxon>Brassiceae</taxon>
        <taxon>Brassica</taxon>
    </lineage>
</organism>
<gene>
    <name evidence="1" type="ORF">BOLC3T20931H</name>
</gene>
<sequence>MEELERSVYKKIRSIVSHKTLTLVGLKRLRTNRFKTLFKEDEDNGEEDLSMISDASSGPRNIYEEDSVKIVNSLGPKKQNKRENNGRDYEKMTRFFMILLVLISNLSRKYIGLFARLLGNSLSVSGLCLSEIMLSTHDLSQKTHYMCLCIETSRTKQQSKNIVFICI</sequence>
<evidence type="ECO:0000313" key="1">
    <source>
        <dbReference type="EMBL" id="VDD00221.1"/>
    </source>
</evidence>
<dbReference type="AlphaFoldDB" id="A0A3P6BSJ3"/>
<reference evidence="1" key="1">
    <citation type="submission" date="2018-11" db="EMBL/GenBank/DDBJ databases">
        <authorList>
            <consortium name="Genoscope - CEA"/>
            <person name="William W."/>
        </authorList>
    </citation>
    <scope>NUCLEOTIDE SEQUENCE</scope>
</reference>
<dbReference type="EMBL" id="LR031872">
    <property type="protein sequence ID" value="VDD00221.1"/>
    <property type="molecule type" value="Genomic_DNA"/>
</dbReference>
<accession>A0A3P6BSJ3</accession>
<proteinExistence type="predicted"/>
<name>A0A3P6BSJ3_BRAOL</name>